<name>A0A1Y6ITQ2_9VIBR</name>
<evidence type="ECO:0000313" key="3">
    <source>
        <dbReference type="EMBL" id="SMS01014.1"/>
    </source>
</evidence>
<dbReference type="AlphaFoldDB" id="A0A1Y6ITQ2"/>
<keyword evidence="5" id="KW-1185">Reference proteome</keyword>
<dbReference type="InterPro" id="IPR022225">
    <property type="entry name" value="Phage_tail_fibre_N"/>
</dbReference>
<evidence type="ECO:0000313" key="4">
    <source>
        <dbReference type="Proteomes" id="UP000196125"/>
    </source>
</evidence>
<organism evidence="3 4">
    <name type="scientific">Vibrio mangrovi</name>
    <dbReference type="NCBI Taxonomy" id="474394"/>
    <lineage>
        <taxon>Bacteria</taxon>
        <taxon>Pseudomonadati</taxon>
        <taxon>Pseudomonadota</taxon>
        <taxon>Gammaproteobacteria</taxon>
        <taxon>Vibrionales</taxon>
        <taxon>Vibrionaceae</taxon>
        <taxon>Vibrio</taxon>
    </lineage>
</organism>
<sequence length="177" mass="19111">MSETVALVPVITNKGLAAVFNKGNDGLSARITHIALGDHGRVPQKTELGLVNERMRIAVADGQRIGEHQIHVTALADGGSEFWVREVGFILEDGTTLAIWSDTNPLAYHSANVPLLLAFDLALDALPAESVTIESTGANLSLAAWGEQYITNATASINNMSRHLKLMLRVMELEKNK</sequence>
<dbReference type="EMBL" id="FXXI01000003">
    <property type="protein sequence ID" value="SMS01014.1"/>
    <property type="molecule type" value="Genomic_DNA"/>
</dbReference>
<gene>
    <name evidence="2" type="ORF">SBX37_17845</name>
    <name evidence="3" type="ORF">VIM7927_02291</name>
</gene>
<dbReference type="OrthoDB" id="8596123at2"/>
<reference evidence="2 5" key="2">
    <citation type="submission" date="2023-11" db="EMBL/GenBank/DDBJ databases">
        <title>Plant-associative lifestyle of Vibrio porteresiae and its evolutionary dynamics.</title>
        <authorList>
            <person name="Rameshkumar N."/>
            <person name="Kirti K."/>
        </authorList>
    </citation>
    <scope>NUCLEOTIDE SEQUENCE [LARGE SCALE GENOMIC DNA]</scope>
    <source>
        <strain evidence="2 5">MSSRF38</strain>
    </source>
</reference>
<dbReference type="Proteomes" id="UP001283366">
    <property type="component" value="Unassembled WGS sequence"/>
</dbReference>
<dbReference type="Pfam" id="PF12571">
    <property type="entry name" value="Phage_tail_fib"/>
    <property type="match status" value="1"/>
</dbReference>
<evidence type="ECO:0000313" key="5">
    <source>
        <dbReference type="Proteomes" id="UP001283366"/>
    </source>
</evidence>
<reference evidence="3 4" key="1">
    <citation type="submission" date="2017-05" db="EMBL/GenBank/DDBJ databases">
        <authorList>
            <person name="Song R."/>
            <person name="Chenine A.L."/>
            <person name="Ruprecht R.M."/>
        </authorList>
    </citation>
    <scope>NUCLEOTIDE SEQUENCE [LARGE SCALE GENOMIC DNA]</scope>
    <source>
        <strain evidence="3 4">CECT 7927</strain>
    </source>
</reference>
<protein>
    <submittedName>
        <fullName evidence="2">Phage tail protein</fullName>
    </submittedName>
</protein>
<accession>A0A1Y6ITQ2</accession>
<feature type="domain" description="Phage tail fibre protein N-terminal" evidence="1">
    <location>
        <begin position="9"/>
        <end position="99"/>
    </location>
</feature>
<dbReference type="Proteomes" id="UP000196125">
    <property type="component" value="Unassembled WGS sequence"/>
</dbReference>
<proteinExistence type="predicted"/>
<evidence type="ECO:0000313" key="2">
    <source>
        <dbReference type="EMBL" id="MDW6004723.1"/>
    </source>
</evidence>
<evidence type="ECO:0000259" key="1">
    <source>
        <dbReference type="Pfam" id="PF12571"/>
    </source>
</evidence>
<dbReference type="EMBL" id="JAWRCO010000002">
    <property type="protein sequence ID" value="MDW6004723.1"/>
    <property type="molecule type" value="Genomic_DNA"/>
</dbReference>
<dbReference type="RefSeq" id="WP_087481053.1">
    <property type="nucleotide sequence ID" value="NZ_AP024884.1"/>
</dbReference>